<dbReference type="SUPFAM" id="SSF55658">
    <property type="entry name" value="L9 N-domain-like"/>
    <property type="match status" value="1"/>
</dbReference>
<evidence type="ECO:0000256" key="3">
    <source>
        <dbReference type="ARBA" id="ARBA00023274"/>
    </source>
</evidence>
<evidence type="ECO:0000259" key="5">
    <source>
        <dbReference type="Pfam" id="PF01281"/>
    </source>
</evidence>
<feature type="domain" description="Ribosomal protein L9" evidence="5">
    <location>
        <begin position="8"/>
        <end position="39"/>
    </location>
</feature>
<dbReference type="InterPro" id="IPR000244">
    <property type="entry name" value="Ribosomal_bL9"/>
</dbReference>
<dbReference type="AlphaFoldDB" id="A0A1F5DPE1"/>
<reference evidence="6 7" key="1">
    <citation type="journal article" date="2016" name="Nat. Commun.">
        <title>Thousands of microbial genomes shed light on interconnected biogeochemical processes in an aquifer system.</title>
        <authorList>
            <person name="Anantharaman K."/>
            <person name="Brown C.T."/>
            <person name="Hug L.A."/>
            <person name="Sharon I."/>
            <person name="Castelle C.J."/>
            <person name="Probst A.J."/>
            <person name="Thomas B.C."/>
            <person name="Singh A."/>
            <person name="Wilkins M.J."/>
            <person name="Karaoz U."/>
            <person name="Brodie E.L."/>
            <person name="Williams K.H."/>
            <person name="Hubbard S.S."/>
            <person name="Banfield J.F."/>
        </authorList>
    </citation>
    <scope>NUCLEOTIDE SEQUENCE [LARGE SCALE GENOMIC DNA]</scope>
</reference>
<keyword evidence="2" id="KW-0689">Ribosomal protein</keyword>
<keyword evidence="3" id="KW-0687">Ribonucleoprotein</keyword>
<dbReference type="InterPro" id="IPR036791">
    <property type="entry name" value="Ribosomal_bL9_C_sf"/>
</dbReference>
<organism evidence="6 7">
    <name type="scientific">Candidatus Beckwithbacteria bacterium RIFCSPHIGHO2_12_FULL_47_17</name>
    <dbReference type="NCBI Taxonomy" id="1797460"/>
    <lineage>
        <taxon>Bacteria</taxon>
        <taxon>Candidatus Beckwithiibacteriota</taxon>
    </lineage>
</organism>
<name>A0A1F5DPE1_9BACT</name>
<dbReference type="SUPFAM" id="SSF55653">
    <property type="entry name" value="Ribosomal protein L9 C-domain"/>
    <property type="match status" value="1"/>
</dbReference>
<comment type="caution">
    <text evidence="6">The sequence shown here is derived from an EMBL/GenBank/DDBJ whole genome shotgun (WGS) entry which is preliminary data.</text>
</comment>
<dbReference type="PANTHER" id="PTHR21368">
    <property type="entry name" value="50S RIBOSOMAL PROTEIN L9"/>
    <property type="match status" value="1"/>
</dbReference>
<sequence length="124" mass="13666">MKVIINQTGEVKNVALGYAVNYLLPKKLAEIATKKRLEAIKLAKAESAANKEEKAGDEHQQAERLDGKVIEFKGETVTKKKIATSLKILKTNVILPKPIRKPGEYQVELKFGASKAKVKVKVIA</sequence>
<proteinExistence type="inferred from homology"/>
<dbReference type="Pfam" id="PF01281">
    <property type="entry name" value="Ribosomal_L9_N"/>
    <property type="match status" value="1"/>
</dbReference>
<comment type="similarity">
    <text evidence="1">Belongs to the bacterial ribosomal protein bL9 family.</text>
</comment>
<dbReference type="STRING" id="1797460.A3E73_02625"/>
<dbReference type="GO" id="GO:1990904">
    <property type="term" value="C:ribonucleoprotein complex"/>
    <property type="evidence" value="ECO:0007669"/>
    <property type="project" value="UniProtKB-KW"/>
</dbReference>
<dbReference type="InterPro" id="IPR009027">
    <property type="entry name" value="Ribosomal_bL9/RNase_H1_N"/>
</dbReference>
<protein>
    <recommendedName>
        <fullName evidence="4">Large ribosomal subunit protein bL9</fullName>
    </recommendedName>
</protein>
<accession>A0A1F5DPE1</accession>
<gene>
    <name evidence="6" type="ORF">A3E73_02625</name>
</gene>
<evidence type="ECO:0000313" key="6">
    <source>
        <dbReference type="EMBL" id="OGD56881.1"/>
    </source>
</evidence>
<dbReference type="Gene3D" id="3.40.5.10">
    <property type="entry name" value="Ribosomal protein L9, N-terminal domain"/>
    <property type="match status" value="1"/>
</dbReference>
<dbReference type="EMBL" id="MEZN01000007">
    <property type="protein sequence ID" value="OGD56881.1"/>
    <property type="molecule type" value="Genomic_DNA"/>
</dbReference>
<dbReference type="GO" id="GO:0006412">
    <property type="term" value="P:translation"/>
    <property type="evidence" value="ECO:0007669"/>
    <property type="project" value="InterPro"/>
</dbReference>
<dbReference type="GO" id="GO:0003735">
    <property type="term" value="F:structural constituent of ribosome"/>
    <property type="evidence" value="ECO:0007669"/>
    <property type="project" value="InterPro"/>
</dbReference>
<evidence type="ECO:0000256" key="1">
    <source>
        <dbReference type="ARBA" id="ARBA00010605"/>
    </source>
</evidence>
<dbReference type="Proteomes" id="UP000176791">
    <property type="component" value="Unassembled WGS sequence"/>
</dbReference>
<evidence type="ECO:0000313" key="7">
    <source>
        <dbReference type="Proteomes" id="UP000176791"/>
    </source>
</evidence>
<evidence type="ECO:0000256" key="4">
    <source>
        <dbReference type="ARBA" id="ARBA00035292"/>
    </source>
</evidence>
<dbReference type="InterPro" id="IPR036935">
    <property type="entry name" value="Ribosomal_bL9_N_sf"/>
</dbReference>
<evidence type="ECO:0000256" key="2">
    <source>
        <dbReference type="ARBA" id="ARBA00022980"/>
    </source>
</evidence>
<dbReference type="GO" id="GO:0005840">
    <property type="term" value="C:ribosome"/>
    <property type="evidence" value="ECO:0007669"/>
    <property type="project" value="UniProtKB-KW"/>
</dbReference>
<dbReference type="InterPro" id="IPR020070">
    <property type="entry name" value="Ribosomal_bL9_N"/>
</dbReference>